<dbReference type="OrthoDB" id="3492533at2"/>
<accession>A0A147KDA8</accession>
<keyword evidence="4" id="KW-0238">DNA-binding</keyword>
<dbReference type="SUPFAM" id="SSF88659">
    <property type="entry name" value="Sigma3 and sigma4 domains of RNA polymerase sigma factors"/>
    <property type="match status" value="1"/>
</dbReference>
<feature type="compositionally biased region" description="Low complexity" evidence="6">
    <location>
        <begin position="353"/>
        <end position="366"/>
    </location>
</feature>
<comment type="similarity">
    <text evidence="1">Belongs to the sigma-70 factor family. ECF subfamily.</text>
</comment>
<dbReference type="Gene3D" id="1.10.10.10">
    <property type="entry name" value="Winged helix-like DNA-binding domain superfamily/Winged helix DNA-binding domain"/>
    <property type="match status" value="1"/>
</dbReference>
<evidence type="ECO:0000313" key="8">
    <source>
        <dbReference type="EMBL" id="KUP95286.1"/>
    </source>
</evidence>
<sequence length="480" mass="50055">MTAPQKPGRQHTGEEHALATLLQEGQGYERCYDTFAPALYRYCWTLLGPHAAQEEDAPGAAVRATFLAAVELLPRLRDRDLFRPWMFALARTVCQQRGFATDTPYTLLSVHPDDQPFVEALSTLPPSQRELLELTLRHGLSHTQTAVVLGLDPETVSDLCRSAAQRVADLLTEQNREDGRSGSRWIIADVPAALTSVALPGPPRHLREQVVAACTAAGAAPRREAAALVLPLGVNGFPLQRARGSEPAAEAPADPTEHAASCPALSAPDATEALSEPAPETGDDGDASAEPHRLSGWLLPATAGLFTALVAFSLWGIGAFLGRSDDLTGAAPPPVDGVTISPMSDHEPEGTDPASVSVPSAEVSEPTPAPSPSAAEEEAGAAEPEEADDGTGTVGEAAPTGEAGTSEPPAQSPQTPQAPDPEAQAPPSGSQQAPATAPPAQPQEQQGDQGGSQGQTQSPRRPVSTLLEGVLDLLGLNRHR</sequence>
<evidence type="ECO:0000313" key="9">
    <source>
        <dbReference type="Proteomes" id="UP000074382"/>
    </source>
</evidence>
<evidence type="ECO:0000256" key="4">
    <source>
        <dbReference type="ARBA" id="ARBA00023125"/>
    </source>
</evidence>
<feature type="compositionally biased region" description="Low complexity" evidence="6">
    <location>
        <begin position="466"/>
        <end position="480"/>
    </location>
</feature>
<feature type="region of interest" description="Disordered" evidence="6">
    <location>
        <begin position="243"/>
        <end position="290"/>
    </location>
</feature>
<evidence type="ECO:0000256" key="1">
    <source>
        <dbReference type="ARBA" id="ARBA00010641"/>
    </source>
</evidence>
<dbReference type="GO" id="GO:0006352">
    <property type="term" value="P:DNA-templated transcription initiation"/>
    <property type="evidence" value="ECO:0007669"/>
    <property type="project" value="InterPro"/>
</dbReference>
<protein>
    <submittedName>
        <fullName evidence="8">DNA-directed RNA polymerase subunit sigma-24</fullName>
    </submittedName>
</protein>
<feature type="compositionally biased region" description="Low complexity" evidence="6">
    <location>
        <begin position="246"/>
        <end position="260"/>
    </location>
</feature>
<feature type="region of interest" description="Disordered" evidence="6">
    <location>
        <begin position="332"/>
        <end position="480"/>
    </location>
</feature>
<keyword evidence="2" id="KW-0805">Transcription regulation</keyword>
<evidence type="ECO:0000256" key="2">
    <source>
        <dbReference type="ARBA" id="ARBA00023015"/>
    </source>
</evidence>
<dbReference type="InterPro" id="IPR013249">
    <property type="entry name" value="RNA_pol_sigma70_r4_t2"/>
</dbReference>
<dbReference type="GO" id="GO:0000428">
    <property type="term" value="C:DNA-directed RNA polymerase complex"/>
    <property type="evidence" value="ECO:0007669"/>
    <property type="project" value="UniProtKB-KW"/>
</dbReference>
<comment type="caution">
    <text evidence="8">The sequence shown here is derived from an EMBL/GenBank/DDBJ whole genome shotgun (WGS) entry which is preliminary data.</text>
</comment>
<keyword evidence="9" id="KW-1185">Reference proteome</keyword>
<feature type="compositionally biased region" description="Acidic residues" evidence="6">
    <location>
        <begin position="375"/>
        <end position="389"/>
    </location>
</feature>
<dbReference type="InterPro" id="IPR039425">
    <property type="entry name" value="RNA_pol_sigma-70-like"/>
</dbReference>
<evidence type="ECO:0000256" key="6">
    <source>
        <dbReference type="SAM" id="MobiDB-lite"/>
    </source>
</evidence>
<keyword evidence="8" id="KW-0240">DNA-directed RNA polymerase</keyword>
<dbReference type="RefSeq" id="WP_068753264.1">
    <property type="nucleotide sequence ID" value="NZ_KQ950180.1"/>
</dbReference>
<keyword evidence="5" id="KW-0804">Transcription</keyword>
<dbReference type="SUPFAM" id="SSF88946">
    <property type="entry name" value="Sigma2 domain of RNA polymerase sigma factors"/>
    <property type="match status" value="1"/>
</dbReference>
<dbReference type="GO" id="GO:0003677">
    <property type="term" value="F:DNA binding"/>
    <property type="evidence" value="ECO:0007669"/>
    <property type="project" value="UniProtKB-KW"/>
</dbReference>
<dbReference type="InterPro" id="IPR036388">
    <property type="entry name" value="WH-like_DNA-bd_sf"/>
</dbReference>
<dbReference type="PANTHER" id="PTHR43133:SF8">
    <property type="entry name" value="RNA POLYMERASE SIGMA FACTOR HI_1459-RELATED"/>
    <property type="match status" value="1"/>
</dbReference>
<reference evidence="9" key="1">
    <citation type="journal article" date="2017" name="Acta Aliment.">
        <title>Plant polysaccharide degrading enzyme system of Thermpbifida cellulosilytica TB100 revealed by de novo genome project data.</title>
        <authorList>
            <person name="Toth A."/>
            <person name="Baka E."/>
            <person name="Luzics S."/>
            <person name="Bata-Vidacs I."/>
            <person name="Nagy I."/>
            <person name="Balint B."/>
            <person name="Herceg R."/>
            <person name="Olasz F."/>
            <person name="Wilk T."/>
            <person name="Nagy T."/>
            <person name="Kriszt B."/>
            <person name="Nagy I."/>
            <person name="Kukolya J."/>
        </authorList>
    </citation>
    <scope>NUCLEOTIDE SEQUENCE [LARGE SCALE GENOMIC DNA]</scope>
    <source>
        <strain evidence="9">TB100</strain>
    </source>
</reference>
<dbReference type="GO" id="GO:0016987">
    <property type="term" value="F:sigma factor activity"/>
    <property type="evidence" value="ECO:0007669"/>
    <property type="project" value="UniProtKB-KW"/>
</dbReference>
<dbReference type="Pfam" id="PF08281">
    <property type="entry name" value="Sigma70_r4_2"/>
    <property type="match status" value="1"/>
</dbReference>
<organism evidence="8 9">
    <name type="scientific">Thermobifida cellulosilytica TB100</name>
    <dbReference type="NCBI Taxonomy" id="665004"/>
    <lineage>
        <taxon>Bacteria</taxon>
        <taxon>Bacillati</taxon>
        <taxon>Actinomycetota</taxon>
        <taxon>Actinomycetes</taxon>
        <taxon>Streptosporangiales</taxon>
        <taxon>Nocardiopsidaceae</taxon>
        <taxon>Thermobifida</taxon>
    </lineage>
</organism>
<keyword evidence="3" id="KW-0731">Sigma factor</keyword>
<dbReference type="AlphaFoldDB" id="A0A147KDA8"/>
<dbReference type="EMBL" id="LGEM01000135">
    <property type="protein sequence ID" value="KUP95286.1"/>
    <property type="molecule type" value="Genomic_DNA"/>
</dbReference>
<proteinExistence type="inferred from homology"/>
<dbReference type="PATRIC" id="fig|665004.4.peg.507"/>
<feature type="compositionally biased region" description="Low complexity" evidence="6">
    <location>
        <begin position="405"/>
        <end position="435"/>
    </location>
</feature>
<evidence type="ECO:0000259" key="7">
    <source>
        <dbReference type="Pfam" id="PF08281"/>
    </source>
</evidence>
<dbReference type="Gene3D" id="1.10.1740.10">
    <property type="match status" value="1"/>
</dbReference>
<dbReference type="InterPro" id="IPR013325">
    <property type="entry name" value="RNA_pol_sigma_r2"/>
</dbReference>
<dbReference type="InterPro" id="IPR013324">
    <property type="entry name" value="RNA_pol_sigma_r3/r4-like"/>
</dbReference>
<name>A0A147KDA8_THECS</name>
<dbReference type="STRING" id="665004.AC529_18440"/>
<evidence type="ECO:0000256" key="5">
    <source>
        <dbReference type="ARBA" id="ARBA00023163"/>
    </source>
</evidence>
<dbReference type="Proteomes" id="UP000074382">
    <property type="component" value="Unassembled WGS sequence"/>
</dbReference>
<dbReference type="PANTHER" id="PTHR43133">
    <property type="entry name" value="RNA POLYMERASE ECF-TYPE SIGMA FACTO"/>
    <property type="match status" value="1"/>
</dbReference>
<gene>
    <name evidence="8" type="ORF">AC529_18440</name>
</gene>
<evidence type="ECO:0000256" key="3">
    <source>
        <dbReference type="ARBA" id="ARBA00023082"/>
    </source>
</evidence>
<feature type="domain" description="RNA polymerase sigma factor 70 region 4 type 2" evidence="7">
    <location>
        <begin position="117"/>
        <end position="156"/>
    </location>
</feature>